<comment type="subcellular location">
    <subcellularLocation>
        <location evidence="10">Cell membrane</location>
        <topology evidence="10">Multi-pass membrane protein</topology>
    </subcellularLocation>
    <subcellularLocation>
        <location evidence="10">Bacterial flagellum basal body</location>
    </subcellularLocation>
</comment>
<comment type="caution">
    <text evidence="11">The sequence shown here is derived from an EMBL/GenBank/DDBJ whole genome shotgun (WGS) entry which is preliminary data.</text>
</comment>
<dbReference type="PANTHER" id="PTHR30065">
    <property type="entry name" value="FLAGELLAR BIOSYNTHETIC PROTEIN FLIR"/>
    <property type="match status" value="1"/>
</dbReference>
<keyword evidence="11" id="KW-0282">Flagellum</keyword>
<keyword evidence="6 10" id="KW-1133">Transmembrane helix</keyword>
<organism evidence="11 12">
    <name type="scientific">Cellulomonas fulva</name>
    <dbReference type="NCBI Taxonomy" id="2835530"/>
    <lineage>
        <taxon>Bacteria</taxon>
        <taxon>Bacillati</taxon>
        <taxon>Actinomycetota</taxon>
        <taxon>Actinomycetes</taxon>
        <taxon>Micrococcales</taxon>
        <taxon>Cellulomonadaceae</taxon>
        <taxon>Cellulomonas</taxon>
    </lineage>
</organism>
<reference evidence="11 12" key="1">
    <citation type="submission" date="2021-05" db="EMBL/GenBank/DDBJ databases">
        <title>Description of Cellulomonas sp. DKR-3 sp. nov.</title>
        <authorList>
            <person name="Dahal R.H."/>
            <person name="Chaudhary D.K."/>
        </authorList>
    </citation>
    <scope>NUCLEOTIDE SEQUENCE [LARGE SCALE GENOMIC DNA]</scope>
    <source>
        <strain evidence="11 12">DKR-3</strain>
    </source>
</reference>
<accession>A0ABS5TV84</accession>
<dbReference type="Pfam" id="PF01311">
    <property type="entry name" value="Bac_export_1"/>
    <property type="match status" value="1"/>
</dbReference>
<keyword evidence="5 10" id="KW-0812">Transmembrane</keyword>
<evidence type="ECO:0000313" key="11">
    <source>
        <dbReference type="EMBL" id="MBT0993059.1"/>
    </source>
</evidence>
<evidence type="ECO:0000256" key="1">
    <source>
        <dbReference type="ARBA" id="ARBA00002578"/>
    </source>
</evidence>
<feature type="transmembrane region" description="Helical" evidence="10">
    <location>
        <begin position="68"/>
        <end position="94"/>
    </location>
</feature>
<feature type="transmembrane region" description="Helical" evidence="10">
    <location>
        <begin position="181"/>
        <end position="203"/>
    </location>
</feature>
<comment type="function">
    <text evidence="1 10">Role in flagellar biosynthesis.</text>
</comment>
<keyword evidence="4 10" id="KW-1003">Cell membrane</keyword>
<comment type="similarity">
    <text evidence="2 10">Belongs to the FliR/MopE/SpaR family.</text>
</comment>
<evidence type="ECO:0000256" key="8">
    <source>
        <dbReference type="ARBA" id="ARBA00023143"/>
    </source>
</evidence>
<gene>
    <name evidence="11" type="primary">fliR</name>
    <name evidence="11" type="ORF">KIN34_01970</name>
</gene>
<proteinExistence type="inferred from homology"/>
<evidence type="ECO:0000256" key="2">
    <source>
        <dbReference type="ARBA" id="ARBA00009772"/>
    </source>
</evidence>
<keyword evidence="8 10" id="KW-0975">Bacterial flagellum</keyword>
<dbReference type="NCBIfam" id="TIGR01400">
    <property type="entry name" value="fliR"/>
    <property type="match status" value="1"/>
</dbReference>
<dbReference type="PANTHER" id="PTHR30065:SF1">
    <property type="entry name" value="SURFACE PRESENTATION OF ANTIGENS PROTEIN SPAR"/>
    <property type="match status" value="1"/>
</dbReference>
<keyword evidence="7 10" id="KW-0472">Membrane</keyword>
<evidence type="ECO:0000256" key="3">
    <source>
        <dbReference type="ARBA" id="ARBA00021717"/>
    </source>
</evidence>
<dbReference type="PRINTS" id="PR00953">
    <property type="entry name" value="TYPE3IMRPROT"/>
</dbReference>
<feature type="transmembrane region" description="Helical" evidence="10">
    <location>
        <begin position="42"/>
        <end position="62"/>
    </location>
</feature>
<dbReference type="InterPro" id="IPR006303">
    <property type="entry name" value="FliR"/>
</dbReference>
<feature type="transmembrane region" description="Helical" evidence="10">
    <location>
        <begin position="6"/>
        <end position="30"/>
    </location>
</feature>
<evidence type="ECO:0000256" key="9">
    <source>
        <dbReference type="NCBIfam" id="TIGR01400"/>
    </source>
</evidence>
<feature type="transmembrane region" description="Helical" evidence="10">
    <location>
        <begin position="127"/>
        <end position="150"/>
    </location>
</feature>
<feature type="transmembrane region" description="Helical" evidence="10">
    <location>
        <begin position="210"/>
        <end position="233"/>
    </location>
</feature>
<dbReference type="EMBL" id="JAHBOH010000001">
    <property type="protein sequence ID" value="MBT0993059.1"/>
    <property type="molecule type" value="Genomic_DNA"/>
</dbReference>
<evidence type="ECO:0000313" key="12">
    <source>
        <dbReference type="Proteomes" id="UP000722125"/>
    </source>
</evidence>
<keyword evidence="11" id="KW-0969">Cilium</keyword>
<keyword evidence="12" id="KW-1185">Reference proteome</keyword>
<dbReference type="InterPro" id="IPR002010">
    <property type="entry name" value="T3SS_IM_R"/>
</dbReference>
<dbReference type="Proteomes" id="UP000722125">
    <property type="component" value="Unassembled WGS sequence"/>
</dbReference>
<evidence type="ECO:0000256" key="6">
    <source>
        <dbReference type="ARBA" id="ARBA00022989"/>
    </source>
</evidence>
<evidence type="ECO:0000256" key="5">
    <source>
        <dbReference type="ARBA" id="ARBA00022692"/>
    </source>
</evidence>
<name>A0ABS5TV84_9CELL</name>
<dbReference type="RefSeq" id="WP_214346035.1">
    <property type="nucleotide sequence ID" value="NZ_JAHBOH010000001.1"/>
</dbReference>
<sequence length="255" mass="25925">MGPIALTLPLAQIETVMLASVRIAAFLVLAPPFSHRAVPAQVKVALALGLAIAVAPHVQPLADDGTVAFVGALVAQALVGAALGFGVQLVFSAVQSAGGLIDMFGGFQVASGYDPMGMTSGAIFQRFYQLLALVLLFVSDGYLVVVGGLLRTFDALPLDAMLDPAAVAAELTDGLGQMMLAALQIAGPLIVVLFLADVGLGLLTRVAPALNAFALGFPLKVMLTLTLSGFAIVGLPHVIEALTGESVAGMLGLLP</sequence>
<evidence type="ECO:0000256" key="7">
    <source>
        <dbReference type="ARBA" id="ARBA00023136"/>
    </source>
</evidence>
<protein>
    <recommendedName>
        <fullName evidence="3 9">Flagellar biosynthetic protein FliR</fullName>
    </recommendedName>
</protein>
<evidence type="ECO:0000256" key="10">
    <source>
        <dbReference type="RuleBase" id="RU362071"/>
    </source>
</evidence>
<evidence type="ECO:0000256" key="4">
    <source>
        <dbReference type="ARBA" id="ARBA00022475"/>
    </source>
</evidence>
<keyword evidence="11" id="KW-0966">Cell projection</keyword>